<evidence type="ECO:0000256" key="4">
    <source>
        <dbReference type="ARBA" id="ARBA00022692"/>
    </source>
</evidence>
<feature type="transmembrane region" description="Helical" evidence="7">
    <location>
        <begin position="324"/>
        <end position="346"/>
    </location>
</feature>
<evidence type="ECO:0000313" key="11">
    <source>
        <dbReference type="Proteomes" id="UP000176244"/>
    </source>
</evidence>
<reference evidence="8 11" key="1">
    <citation type="submission" date="2015-09" db="EMBL/GenBank/DDBJ databases">
        <title>Genome sequence of Acetobacterium wieringae DSM 1911.</title>
        <authorList>
            <person name="Poehlein A."/>
            <person name="Bengelsdorf F.R."/>
            <person name="Schiel-Bengelsdorf B."/>
            <person name="Duerre P."/>
            <person name="Daniel R."/>
        </authorList>
    </citation>
    <scope>NUCLEOTIDE SEQUENCE [LARGE SCALE GENOMIC DNA]</scope>
    <source>
        <strain evidence="8 11">DSM 1911</strain>
    </source>
</reference>
<dbReference type="OrthoDB" id="9779092at2"/>
<reference evidence="9 12" key="2">
    <citation type="submission" date="2019-08" db="EMBL/GenBank/DDBJ databases">
        <title>Isolation and enrichment of carboxydotrophic bacteria from anaerobic sludge for the production of bio-based chemicals from syngas.</title>
        <authorList>
            <person name="Antares A.L."/>
            <person name="Moreira J."/>
            <person name="Diender M."/>
            <person name="Parshina S.N."/>
            <person name="Stams A.J.M."/>
            <person name="Alves M."/>
            <person name="Alves J.I."/>
            <person name="Sousa D.Z."/>
        </authorList>
    </citation>
    <scope>NUCLEOTIDE SEQUENCE [LARGE SCALE GENOMIC DNA]</scope>
    <source>
        <strain evidence="9 12">JM</strain>
    </source>
</reference>
<feature type="transmembrane region" description="Helical" evidence="7">
    <location>
        <begin position="385"/>
        <end position="404"/>
    </location>
</feature>
<dbReference type="EMBL" id="LKEU01000014">
    <property type="protein sequence ID" value="OFV71929.1"/>
    <property type="molecule type" value="Genomic_DNA"/>
</dbReference>
<gene>
    <name evidence="8" type="primary">uraA</name>
    <name evidence="8" type="ORF">ACWI_06770</name>
    <name evidence="9" type="ORF">FXB42_07645</name>
    <name evidence="10" type="ORF">LNN31_03970</name>
</gene>
<sequence length="446" mass="47096">MDNRRIIQVEEKVPLNMLVPLSLQHMFAMFGASVLVPFLFGINPAIVLFMNGVGTLLFMVITKGKAPAYLGSSFAFLAPAGIVIATWGYSYALGGFVVVGLCGCILAGIIYKFGIEWINVVLPPAAMGPVVALIGLELAGTAASTAGVVSSTSYVLDEASGLYEQVVTAIVPENVIVFLVTLAFAVFGSVMFRKFLAVIPILIAIVAGYITALITGVVGPATYEAVAEAPWFSLPNFQFPQFNLEAIIIILPVLLVIASEHIGHQIVTSKVVGRDLLKDPGLHRSLFADNFSTMLSGLIGSVPTTTYGENIGVMAVTKVYSVQVIAGAAIISIVCSFVGKLSMLISTIPGPVIGGISFLLYGMIGAAGIRILVDAQVDYGKSRNLALTSVVFVVGLSGIAVTFGSIQLKGMVLAAVVGMILSLIFFVLDKLNLTNDREEEHLYDQP</sequence>
<dbReference type="PANTHER" id="PTHR42810">
    <property type="entry name" value="PURINE PERMEASE C1399.01C-RELATED"/>
    <property type="match status" value="1"/>
</dbReference>
<dbReference type="NCBIfam" id="NF007995">
    <property type="entry name" value="PRK10720.1"/>
    <property type="match status" value="1"/>
</dbReference>
<name>A0A1F2PKJ9_9FIRM</name>
<feature type="transmembrane region" description="Helical" evidence="7">
    <location>
        <begin position="21"/>
        <end position="40"/>
    </location>
</feature>
<evidence type="ECO:0000256" key="1">
    <source>
        <dbReference type="ARBA" id="ARBA00004141"/>
    </source>
</evidence>
<feature type="transmembrane region" description="Helical" evidence="7">
    <location>
        <begin position="126"/>
        <end position="149"/>
    </location>
</feature>
<dbReference type="Proteomes" id="UP000322619">
    <property type="component" value="Unassembled WGS sequence"/>
</dbReference>
<keyword evidence="6 7" id="KW-0472">Membrane</keyword>
<dbReference type="Pfam" id="PF00860">
    <property type="entry name" value="Xan_ur_permease"/>
    <property type="match status" value="1"/>
</dbReference>
<evidence type="ECO:0000256" key="3">
    <source>
        <dbReference type="ARBA" id="ARBA00022448"/>
    </source>
</evidence>
<feature type="transmembrane region" description="Helical" evidence="7">
    <location>
        <begin position="410"/>
        <end position="428"/>
    </location>
</feature>
<evidence type="ECO:0000256" key="2">
    <source>
        <dbReference type="ARBA" id="ARBA00008821"/>
    </source>
</evidence>
<feature type="transmembrane region" description="Helical" evidence="7">
    <location>
        <begin position="169"/>
        <end position="188"/>
    </location>
</feature>
<dbReference type="STRING" id="52694.ACWI_06770"/>
<feature type="transmembrane region" description="Helical" evidence="7">
    <location>
        <begin position="46"/>
        <end position="62"/>
    </location>
</feature>
<evidence type="ECO:0000256" key="5">
    <source>
        <dbReference type="ARBA" id="ARBA00022989"/>
    </source>
</evidence>
<dbReference type="RefSeq" id="WP_070370026.1">
    <property type="nucleotide sequence ID" value="NZ_CABIIK010000034.1"/>
</dbReference>
<dbReference type="InterPro" id="IPR006043">
    <property type="entry name" value="NCS2"/>
</dbReference>
<feature type="transmembrane region" description="Helical" evidence="7">
    <location>
        <begin position="95"/>
        <end position="114"/>
    </location>
</feature>
<dbReference type="PROSITE" id="PS01116">
    <property type="entry name" value="XANTH_URACIL_PERMASE"/>
    <property type="match status" value="1"/>
</dbReference>
<dbReference type="Proteomes" id="UP000176244">
    <property type="component" value="Unassembled WGS sequence"/>
</dbReference>
<dbReference type="GO" id="GO:0042907">
    <property type="term" value="F:xanthine transmembrane transporter activity"/>
    <property type="evidence" value="ECO:0007669"/>
    <property type="project" value="TreeGrafter"/>
</dbReference>
<evidence type="ECO:0000313" key="9">
    <source>
        <dbReference type="EMBL" id="TYC85742.1"/>
    </source>
</evidence>
<dbReference type="GO" id="GO:0005886">
    <property type="term" value="C:plasma membrane"/>
    <property type="evidence" value="ECO:0007669"/>
    <property type="project" value="TreeGrafter"/>
</dbReference>
<comment type="similarity">
    <text evidence="2">Belongs to the nucleobase:cation symporter-2 (NCS2) (TC 2.A.40) family.</text>
</comment>
<reference evidence="10" key="3">
    <citation type="submission" date="2021-11" db="EMBL/GenBank/DDBJ databases">
        <title>Isoprene-degrading acetogen.</title>
        <authorList>
            <person name="Yang Y."/>
            <person name="Jin H."/>
            <person name="Yan J."/>
        </authorList>
    </citation>
    <scope>NUCLEOTIDE SEQUENCE</scope>
    <source>
        <strain evidence="10">Berkeley</strain>
    </source>
</reference>
<evidence type="ECO:0000313" key="10">
    <source>
        <dbReference type="EMBL" id="UYO63597.1"/>
    </source>
</evidence>
<dbReference type="AlphaFoldDB" id="A0A1F2PKJ9"/>
<evidence type="ECO:0000256" key="6">
    <source>
        <dbReference type="ARBA" id="ARBA00023136"/>
    </source>
</evidence>
<keyword evidence="4 7" id="KW-0812">Transmembrane</keyword>
<evidence type="ECO:0000313" key="13">
    <source>
        <dbReference type="Proteomes" id="UP001163550"/>
    </source>
</evidence>
<keyword evidence="3" id="KW-0813">Transport</keyword>
<protein>
    <submittedName>
        <fullName evidence="8">Uracil permease</fullName>
    </submittedName>
</protein>
<dbReference type="NCBIfam" id="TIGR00801">
    <property type="entry name" value="ncs2"/>
    <property type="match status" value="1"/>
</dbReference>
<dbReference type="InterPro" id="IPR006042">
    <property type="entry name" value="Xan_ur_permease"/>
</dbReference>
<dbReference type="PANTHER" id="PTHR42810:SF2">
    <property type="entry name" value="PURINE PERMEASE C1399.01C-RELATED"/>
    <property type="match status" value="1"/>
</dbReference>
<comment type="subcellular location">
    <subcellularLocation>
        <location evidence="1">Membrane</location>
        <topology evidence="1">Multi-pass membrane protein</topology>
    </subcellularLocation>
</comment>
<organism evidence="8 11">
    <name type="scientific">Acetobacterium wieringae</name>
    <dbReference type="NCBI Taxonomy" id="52694"/>
    <lineage>
        <taxon>Bacteria</taxon>
        <taxon>Bacillati</taxon>
        <taxon>Bacillota</taxon>
        <taxon>Clostridia</taxon>
        <taxon>Eubacteriales</taxon>
        <taxon>Eubacteriaceae</taxon>
        <taxon>Acetobacterium</taxon>
    </lineage>
</organism>
<keyword evidence="5 7" id="KW-1133">Transmembrane helix</keyword>
<feature type="transmembrane region" description="Helical" evidence="7">
    <location>
        <begin position="69"/>
        <end position="89"/>
    </location>
</feature>
<keyword evidence="13" id="KW-1185">Reference proteome</keyword>
<feature type="transmembrane region" description="Helical" evidence="7">
    <location>
        <begin position="239"/>
        <end position="258"/>
    </location>
</feature>
<evidence type="ECO:0000313" key="8">
    <source>
        <dbReference type="EMBL" id="OFV71929.1"/>
    </source>
</evidence>
<dbReference type="Proteomes" id="UP001163550">
    <property type="component" value="Chromosome"/>
</dbReference>
<accession>A0A1F2PKJ9</accession>
<dbReference type="EMBL" id="CP087994">
    <property type="protein sequence ID" value="UYO63597.1"/>
    <property type="molecule type" value="Genomic_DNA"/>
</dbReference>
<feature type="transmembrane region" description="Helical" evidence="7">
    <location>
        <begin position="195"/>
        <end position="219"/>
    </location>
</feature>
<evidence type="ECO:0000256" key="7">
    <source>
        <dbReference type="SAM" id="Phobius"/>
    </source>
</evidence>
<dbReference type="EMBL" id="VSLA01000013">
    <property type="protein sequence ID" value="TYC85742.1"/>
    <property type="molecule type" value="Genomic_DNA"/>
</dbReference>
<proteinExistence type="inferred from homology"/>
<evidence type="ECO:0000313" key="12">
    <source>
        <dbReference type="Proteomes" id="UP000322619"/>
    </source>
</evidence>
<feature type="transmembrane region" description="Helical" evidence="7">
    <location>
        <begin position="352"/>
        <end position="373"/>
    </location>
</feature>